<dbReference type="Pfam" id="PF00324">
    <property type="entry name" value="AA_permease"/>
    <property type="match status" value="1"/>
</dbReference>
<dbReference type="FunFam" id="1.20.1740.10:FF:000001">
    <property type="entry name" value="Amino acid permease"/>
    <property type="match status" value="1"/>
</dbReference>
<evidence type="ECO:0000256" key="3">
    <source>
        <dbReference type="ARBA" id="ARBA00022692"/>
    </source>
</evidence>
<feature type="transmembrane region" description="Helical" evidence="7">
    <location>
        <begin position="441"/>
        <end position="464"/>
    </location>
</feature>
<dbReference type="InterPro" id="IPR050524">
    <property type="entry name" value="APC_YAT"/>
</dbReference>
<feature type="transmembrane region" description="Helical" evidence="7">
    <location>
        <begin position="159"/>
        <end position="180"/>
    </location>
</feature>
<dbReference type="PIRSF" id="PIRSF006060">
    <property type="entry name" value="AA_transporter"/>
    <property type="match status" value="1"/>
</dbReference>
<evidence type="ECO:0000256" key="4">
    <source>
        <dbReference type="ARBA" id="ARBA00022970"/>
    </source>
</evidence>
<keyword evidence="3 7" id="KW-0812">Transmembrane</keyword>
<dbReference type="RefSeq" id="WP_119602531.1">
    <property type="nucleotide sequence ID" value="NZ_QXQA01000019.1"/>
</dbReference>
<feature type="transmembrane region" description="Helical" evidence="7">
    <location>
        <begin position="21"/>
        <end position="41"/>
    </location>
</feature>
<dbReference type="Gene3D" id="1.20.1740.10">
    <property type="entry name" value="Amino acid/polyamine transporter I"/>
    <property type="match status" value="1"/>
</dbReference>
<sequence length="484" mass="52709">MDKKGNTNDNLVRGLKARHMTMIAIGGSIGTGLFLASGGAIHSAGPGGALVAYAAIGLMVYFLMTSLGEMAAYMPVPGSFSTYATNFVDPAFGFALGWNYWFNWAITIAAEIAAANLIVKFWLPNSSTLLWSVIFLAVMTGINYLSVRAYGESEYWFSFLKVATVIIFIVIGLLMIVGIMGGDYSGIQWAKPGETAFPGGFFAIFGVFMAAGFSFQGTELIGVAAGESEDPARNVPKAVKQIFWRILIFYIISLFIVGALISYKDPLLLQSGIENIAVSPFTIVFERAGLAFAASVMNAIILTSVLSAGTSGMYASTRMLWVLAKEGKAPSWLRALNKRGIPVASLAVTAAIGMLAFLASLFGEGVVYTWLLNASGMSGFLAWIGIAISHYRFRRAFKAQNRSLDELPYRARWFPFGPILAFVICFIVMVGQGYAQFLEGSINWMGVIATYIGLPLFLLIYLGYKWKHRTRVIPLKECKLDKEE</sequence>
<dbReference type="InterPro" id="IPR004841">
    <property type="entry name" value="AA-permease/SLC12A_dom"/>
</dbReference>
<keyword evidence="6 7" id="KW-0472">Membrane</keyword>
<accession>A0A3A1UN67</accession>
<dbReference type="PANTHER" id="PTHR43341:SF1">
    <property type="entry name" value="GENERAL AMINO-ACID PERMEASE GAP1"/>
    <property type="match status" value="1"/>
</dbReference>
<dbReference type="Proteomes" id="UP000266482">
    <property type="component" value="Unassembled WGS sequence"/>
</dbReference>
<proteinExistence type="predicted"/>
<dbReference type="OrthoDB" id="9780162at2"/>
<dbReference type="PANTHER" id="PTHR43341">
    <property type="entry name" value="AMINO ACID PERMEASE"/>
    <property type="match status" value="1"/>
</dbReference>
<dbReference type="PROSITE" id="PS00218">
    <property type="entry name" value="AMINO_ACID_PERMEASE_1"/>
    <property type="match status" value="1"/>
</dbReference>
<keyword evidence="5 7" id="KW-1133">Transmembrane helix</keyword>
<keyword evidence="10" id="KW-1185">Reference proteome</keyword>
<feature type="transmembrane region" description="Helical" evidence="7">
    <location>
        <begin position="242"/>
        <end position="263"/>
    </location>
</feature>
<feature type="transmembrane region" description="Helical" evidence="7">
    <location>
        <begin position="47"/>
        <end position="64"/>
    </location>
</feature>
<protein>
    <submittedName>
        <fullName evidence="9">Amino acid permease</fullName>
    </submittedName>
</protein>
<evidence type="ECO:0000256" key="6">
    <source>
        <dbReference type="ARBA" id="ARBA00023136"/>
    </source>
</evidence>
<evidence type="ECO:0000256" key="5">
    <source>
        <dbReference type="ARBA" id="ARBA00022989"/>
    </source>
</evidence>
<evidence type="ECO:0000313" key="10">
    <source>
        <dbReference type="Proteomes" id="UP000266482"/>
    </source>
</evidence>
<organism evidence="9 10">
    <name type="scientific">Paenibacillus nanensis</name>
    <dbReference type="NCBI Taxonomy" id="393251"/>
    <lineage>
        <taxon>Bacteria</taxon>
        <taxon>Bacillati</taxon>
        <taxon>Bacillota</taxon>
        <taxon>Bacilli</taxon>
        <taxon>Bacillales</taxon>
        <taxon>Paenibacillaceae</taxon>
        <taxon>Paenibacillus</taxon>
    </lineage>
</organism>
<feature type="transmembrane region" description="Helical" evidence="7">
    <location>
        <begin position="413"/>
        <end position="435"/>
    </location>
</feature>
<gene>
    <name evidence="9" type="ORF">D3P08_23310</name>
</gene>
<feature type="transmembrane region" description="Helical" evidence="7">
    <location>
        <begin position="341"/>
        <end position="362"/>
    </location>
</feature>
<feature type="transmembrane region" description="Helical" evidence="7">
    <location>
        <begin position="129"/>
        <end position="147"/>
    </location>
</feature>
<keyword evidence="4" id="KW-0029">Amino-acid transport</keyword>
<evidence type="ECO:0000256" key="7">
    <source>
        <dbReference type="SAM" id="Phobius"/>
    </source>
</evidence>
<keyword evidence="2" id="KW-0813">Transport</keyword>
<feature type="transmembrane region" description="Helical" evidence="7">
    <location>
        <begin position="200"/>
        <end position="221"/>
    </location>
</feature>
<feature type="transmembrane region" description="Helical" evidence="7">
    <location>
        <begin position="288"/>
        <end position="309"/>
    </location>
</feature>
<comment type="subcellular location">
    <subcellularLocation>
        <location evidence="1">Membrane</location>
        <topology evidence="1">Multi-pass membrane protein</topology>
    </subcellularLocation>
</comment>
<evidence type="ECO:0000259" key="8">
    <source>
        <dbReference type="Pfam" id="PF00324"/>
    </source>
</evidence>
<evidence type="ECO:0000256" key="1">
    <source>
        <dbReference type="ARBA" id="ARBA00004141"/>
    </source>
</evidence>
<feature type="domain" description="Amino acid permease/ SLC12A" evidence="8">
    <location>
        <begin position="19"/>
        <end position="471"/>
    </location>
</feature>
<dbReference type="GO" id="GO:0016020">
    <property type="term" value="C:membrane"/>
    <property type="evidence" value="ECO:0007669"/>
    <property type="project" value="UniProtKB-SubCell"/>
</dbReference>
<evidence type="ECO:0000313" key="9">
    <source>
        <dbReference type="EMBL" id="RIX49266.1"/>
    </source>
</evidence>
<feature type="transmembrane region" description="Helical" evidence="7">
    <location>
        <begin position="368"/>
        <end position="393"/>
    </location>
</feature>
<evidence type="ECO:0000256" key="2">
    <source>
        <dbReference type="ARBA" id="ARBA00022448"/>
    </source>
</evidence>
<reference evidence="9 10" key="1">
    <citation type="submission" date="2018-09" db="EMBL/GenBank/DDBJ databases">
        <title>Paenibacillus aracenensis nov. sp. isolated from a cave in southern Spain.</title>
        <authorList>
            <person name="Jurado V."/>
            <person name="Gutierrez-Patricio S."/>
            <person name="Gonzalez-Pimentel J.L."/>
            <person name="Miller A.Z."/>
            <person name="Laiz L."/>
            <person name="Saiz-Jimenez C."/>
        </authorList>
    </citation>
    <scope>NUCLEOTIDE SEQUENCE [LARGE SCALE GENOMIC DNA]</scope>
    <source>
        <strain evidence="9 10">DSM 22867</strain>
    </source>
</reference>
<dbReference type="InterPro" id="IPR004840">
    <property type="entry name" value="Amino_acid_permease_CS"/>
</dbReference>
<dbReference type="AlphaFoldDB" id="A0A3A1UN67"/>
<feature type="transmembrane region" description="Helical" evidence="7">
    <location>
        <begin position="101"/>
        <end position="123"/>
    </location>
</feature>
<name>A0A3A1UN67_9BACL</name>
<dbReference type="GO" id="GO:0015171">
    <property type="term" value="F:amino acid transmembrane transporter activity"/>
    <property type="evidence" value="ECO:0007669"/>
    <property type="project" value="TreeGrafter"/>
</dbReference>
<dbReference type="EMBL" id="QXQA01000019">
    <property type="protein sequence ID" value="RIX49266.1"/>
    <property type="molecule type" value="Genomic_DNA"/>
</dbReference>
<comment type="caution">
    <text evidence="9">The sequence shown here is derived from an EMBL/GenBank/DDBJ whole genome shotgun (WGS) entry which is preliminary data.</text>
</comment>